<keyword evidence="2" id="KW-0238">DNA-binding</keyword>
<dbReference type="Proteomes" id="UP000569903">
    <property type="component" value="Unassembled WGS sequence"/>
</dbReference>
<dbReference type="InterPro" id="IPR014710">
    <property type="entry name" value="RmlC-like_jellyroll"/>
</dbReference>
<dbReference type="InterPro" id="IPR018490">
    <property type="entry name" value="cNMP-bd_dom_sf"/>
</dbReference>
<dbReference type="AlphaFoldDB" id="A0A841YSU1"/>
<name>A0A841YSU1_9LIST</name>
<protein>
    <submittedName>
        <fullName evidence="7">Crp/Fnr family transcriptional regulator</fullName>
    </submittedName>
</protein>
<dbReference type="InterPro" id="IPR000595">
    <property type="entry name" value="cNMP-bd_dom"/>
</dbReference>
<keyword evidence="4" id="KW-0804">Transcription</keyword>
<dbReference type="SUPFAM" id="SSF46785">
    <property type="entry name" value="Winged helix' DNA-binding domain"/>
    <property type="match status" value="1"/>
</dbReference>
<keyword evidence="1" id="KW-0805">Transcription regulation</keyword>
<dbReference type="PROSITE" id="PS50042">
    <property type="entry name" value="CNMP_BINDING_3"/>
    <property type="match status" value="1"/>
</dbReference>
<dbReference type="InterPro" id="IPR036390">
    <property type="entry name" value="WH_DNA-bd_sf"/>
</dbReference>
<feature type="domain" description="Cyclic nucleotide-binding" evidence="5">
    <location>
        <begin position="31"/>
        <end position="109"/>
    </location>
</feature>
<feature type="domain" description="HTH crp-type" evidence="6">
    <location>
        <begin position="147"/>
        <end position="221"/>
    </location>
</feature>
<keyword evidence="3" id="KW-0010">Activator</keyword>
<evidence type="ECO:0000256" key="1">
    <source>
        <dbReference type="ARBA" id="ARBA00023015"/>
    </source>
</evidence>
<dbReference type="Gene3D" id="1.10.10.10">
    <property type="entry name" value="Winged helix-like DNA-binding domain superfamily/Winged helix DNA-binding domain"/>
    <property type="match status" value="1"/>
</dbReference>
<accession>A0A841YSU1</accession>
<dbReference type="EMBL" id="JAARQN010000001">
    <property type="protein sequence ID" value="MBC1456159.1"/>
    <property type="molecule type" value="Genomic_DNA"/>
</dbReference>
<reference evidence="7 8" key="1">
    <citation type="submission" date="2020-03" db="EMBL/GenBank/DDBJ databases">
        <title>Soil Listeria distribution.</title>
        <authorList>
            <person name="Liao J."/>
            <person name="Wiedmann M."/>
        </authorList>
    </citation>
    <scope>NUCLEOTIDE SEQUENCE [LARGE SCALE GENOMIC DNA]</scope>
    <source>
        <strain evidence="7 8">FSL L7-1614</strain>
    </source>
</reference>
<dbReference type="GO" id="GO:0006355">
    <property type="term" value="P:regulation of DNA-templated transcription"/>
    <property type="evidence" value="ECO:0007669"/>
    <property type="project" value="InterPro"/>
</dbReference>
<dbReference type="Gene3D" id="2.60.120.10">
    <property type="entry name" value="Jelly Rolls"/>
    <property type="match status" value="1"/>
</dbReference>
<gene>
    <name evidence="7" type="ORF">HB850_00220</name>
</gene>
<evidence type="ECO:0000259" key="5">
    <source>
        <dbReference type="PROSITE" id="PS50042"/>
    </source>
</evidence>
<dbReference type="RefSeq" id="WP_185387750.1">
    <property type="nucleotide sequence ID" value="NZ_JAARQN010000001.1"/>
</dbReference>
<sequence>MYHESELSVFYSVDQILKLLRKNPAFSKYCYQRKLKKGESIRLTPTTRGSFYMIEKGDFSVYYESRLTGKTLIFFFQPNDVFNFPLLKERMHPVLEVVALKEAQVWIIDFNFMMSTVKLEDPRNYLQLNFLATTQTQLGNALIRKSLDSKKRILHALVELTEHMALYNLDKVYELPNFMTYELLAEMAGTSRGYTSRILRELRDEDVLDSSSRPWIVKDLELLNDLLYEGT</sequence>
<dbReference type="GO" id="GO:0003677">
    <property type="term" value="F:DNA binding"/>
    <property type="evidence" value="ECO:0007669"/>
    <property type="project" value="UniProtKB-KW"/>
</dbReference>
<proteinExistence type="predicted"/>
<dbReference type="Pfam" id="PF13545">
    <property type="entry name" value="HTH_Crp_2"/>
    <property type="match status" value="1"/>
</dbReference>
<evidence type="ECO:0000256" key="3">
    <source>
        <dbReference type="ARBA" id="ARBA00023159"/>
    </source>
</evidence>
<evidence type="ECO:0000313" key="8">
    <source>
        <dbReference type="Proteomes" id="UP000569903"/>
    </source>
</evidence>
<evidence type="ECO:0000256" key="2">
    <source>
        <dbReference type="ARBA" id="ARBA00023125"/>
    </source>
</evidence>
<dbReference type="InterPro" id="IPR012318">
    <property type="entry name" value="HTH_CRP"/>
</dbReference>
<evidence type="ECO:0000259" key="6">
    <source>
        <dbReference type="PROSITE" id="PS51063"/>
    </source>
</evidence>
<dbReference type="SUPFAM" id="SSF51206">
    <property type="entry name" value="cAMP-binding domain-like"/>
    <property type="match status" value="1"/>
</dbReference>
<comment type="caution">
    <text evidence="7">The sequence shown here is derived from an EMBL/GenBank/DDBJ whole genome shotgun (WGS) entry which is preliminary data.</text>
</comment>
<organism evidence="7 8">
    <name type="scientific">Listeria newyorkensis</name>
    <dbReference type="NCBI Taxonomy" id="1497681"/>
    <lineage>
        <taxon>Bacteria</taxon>
        <taxon>Bacillati</taxon>
        <taxon>Bacillota</taxon>
        <taxon>Bacilli</taxon>
        <taxon>Bacillales</taxon>
        <taxon>Listeriaceae</taxon>
        <taxon>Listeria</taxon>
    </lineage>
</organism>
<dbReference type="PROSITE" id="PS51063">
    <property type="entry name" value="HTH_CRP_2"/>
    <property type="match status" value="1"/>
</dbReference>
<evidence type="ECO:0000256" key="4">
    <source>
        <dbReference type="ARBA" id="ARBA00023163"/>
    </source>
</evidence>
<dbReference type="InterPro" id="IPR036388">
    <property type="entry name" value="WH-like_DNA-bd_sf"/>
</dbReference>
<evidence type="ECO:0000313" key="7">
    <source>
        <dbReference type="EMBL" id="MBC1456159.1"/>
    </source>
</evidence>